<protein>
    <submittedName>
        <fullName evidence="3">Uncharacterized protein</fullName>
    </submittedName>
</protein>
<evidence type="ECO:0000256" key="2">
    <source>
        <dbReference type="SAM" id="Phobius"/>
    </source>
</evidence>
<comment type="caution">
    <text evidence="3">The sequence shown here is derived from an EMBL/GenBank/DDBJ whole genome shotgun (WGS) entry which is preliminary data.</text>
</comment>
<dbReference type="AlphaFoldDB" id="A0A409YSY2"/>
<feature type="region of interest" description="Disordered" evidence="1">
    <location>
        <begin position="142"/>
        <end position="223"/>
    </location>
</feature>
<feature type="transmembrane region" description="Helical" evidence="2">
    <location>
        <begin position="375"/>
        <end position="398"/>
    </location>
</feature>
<keyword evidence="2" id="KW-0812">Transmembrane</keyword>
<name>A0A409YSY2_9AGAR</name>
<dbReference type="OrthoDB" id="2642524at2759"/>
<gene>
    <name evidence="3" type="ORF">CVT24_004214</name>
</gene>
<feature type="transmembrane region" description="Helical" evidence="2">
    <location>
        <begin position="343"/>
        <end position="363"/>
    </location>
</feature>
<evidence type="ECO:0000313" key="3">
    <source>
        <dbReference type="EMBL" id="PPR06114.1"/>
    </source>
</evidence>
<keyword evidence="4" id="KW-1185">Reference proteome</keyword>
<keyword evidence="2" id="KW-1133">Transmembrane helix</keyword>
<proteinExistence type="predicted"/>
<feature type="transmembrane region" description="Helical" evidence="2">
    <location>
        <begin position="419"/>
        <end position="446"/>
    </location>
</feature>
<dbReference type="EMBL" id="NHTK01000705">
    <property type="protein sequence ID" value="PPR06114.1"/>
    <property type="molecule type" value="Genomic_DNA"/>
</dbReference>
<keyword evidence="2" id="KW-0472">Membrane</keyword>
<evidence type="ECO:0000313" key="4">
    <source>
        <dbReference type="Proteomes" id="UP000284842"/>
    </source>
</evidence>
<feature type="transmembrane region" description="Helical" evidence="2">
    <location>
        <begin position="452"/>
        <end position="474"/>
    </location>
</feature>
<dbReference type="STRING" id="181874.A0A409YSY2"/>
<evidence type="ECO:0000256" key="1">
    <source>
        <dbReference type="SAM" id="MobiDB-lite"/>
    </source>
</evidence>
<dbReference type="InParanoid" id="A0A409YSY2"/>
<feature type="compositionally biased region" description="Low complexity" evidence="1">
    <location>
        <begin position="178"/>
        <end position="199"/>
    </location>
</feature>
<sequence>MSEEYDEEPWRLTVAHLEGLRLMRPEKAWRPIVTLEVDKHHAHETVLGVDGQSINQKQSFHFHGSSSSNVEVKVWYRSQSKKKKGKVLVASASHKLVELWKKQDHDSTTSYYQEVEIKLQCRSPDGRKSLSTCSRGRQQKGACLRVKIHPPTPSPFSRQSSQLESEQDEPNLSADEGSCSSSSSDSISTISIQSASRSPSPSPETEPLIQPAQGLRRRRKPRGYIINTDDEICSTDAEHSPQKPCFEDNSTCVDDDEPEEELSIEGGLIIKRGDVISWKQGEDGQLIAVSSEILPMYTERLTVTPEMSRIELALAAFTMYRELRMAVMDSQFEKVFGRLQMEWTYIGGLLVALAAVDTAVFSISSDSTFEVDNYARSAIAASSVASGLGIACDAWFLLRYNWIDLQTFKERAKDVFGSYFFFSLSARTPALCMFISAVSLMGFLGIVSFRAWPQGVTVVFFVVGIIMSLQFFAYGAHWAASTMAHGGRAVVRRMTMGSVSQTKV</sequence>
<organism evidence="3 4">
    <name type="scientific">Panaeolus cyanescens</name>
    <dbReference type="NCBI Taxonomy" id="181874"/>
    <lineage>
        <taxon>Eukaryota</taxon>
        <taxon>Fungi</taxon>
        <taxon>Dikarya</taxon>
        <taxon>Basidiomycota</taxon>
        <taxon>Agaricomycotina</taxon>
        <taxon>Agaricomycetes</taxon>
        <taxon>Agaricomycetidae</taxon>
        <taxon>Agaricales</taxon>
        <taxon>Agaricineae</taxon>
        <taxon>Galeropsidaceae</taxon>
        <taxon>Panaeolus</taxon>
    </lineage>
</organism>
<dbReference type="Proteomes" id="UP000284842">
    <property type="component" value="Unassembled WGS sequence"/>
</dbReference>
<reference evidence="3 4" key="1">
    <citation type="journal article" date="2018" name="Evol. Lett.">
        <title>Horizontal gene cluster transfer increased hallucinogenic mushroom diversity.</title>
        <authorList>
            <person name="Reynolds H.T."/>
            <person name="Vijayakumar V."/>
            <person name="Gluck-Thaler E."/>
            <person name="Korotkin H.B."/>
            <person name="Matheny P.B."/>
            <person name="Slot J.C."/>
        </authorList>
    </citation>
    <scope>NUCLEOTIDE SEQUENCE [LARGE SCALE GENOMIC DNA]</scope>
    <source>
        <strain evidence="3 4">2629</strain>
    </source>
</reference>
<accession>A0A409YSY2</accession>
<feature type="compositionally biased region" description="Polar residues" evidence="1">
    <location>
        <begin position="155"/>
        <end position="164"/>
    </location>
</feature>